<organism evidence="1 2">
    <name type="scientific">Kitasatospora gansuensis</name>
    <dbReference type="NCBI Taxonomy" id="258050"/>
    <lineage>
        <taxon>Bacteria</taxon>
        <taxon>Bacillati</taxon>
        <taxon>Actinomycetota</taxon>
        <taxon>Actinomycetes</taxon>
        <taxon>Kitasatosporales</taxon>
        <taxon>Streptomycetaceae</taxon>
        <taxon>Kitasatospora</taxon>
    </lineage>
</organism>
<name>A0A7W7WH86_9ACTN</name>
<keyword evidence="1" id="KW-0560">Oxidoreductase</keyword>
<dbReference type="Pfam" id="PF05721">
    <property type="entry name" value="PhyH"/>
    <property type="match status" value="1"/>
</dbReference>
<protein>
    <submittedName>
        <fullName evidence="1">Ectoine hydroxylase-related dioxygenase (Phytanoyl-CoA dioxygenase family)</fullName>
    </submittedName>
</protein>
<dbReference type="RefSeq" id="WP_184915557.1">
    <property type="nucleotide sequence ID" value="NZ_JACHJR010000001.1"/>
</dbReference>
<sequence length="299" mass="32935">MTGHLLSTREEGPKLLTDGLADLRRSLSGLDRHIADLDLLGYTVIENALAPETVQSLRDGLLAVAAEEDGARPDTVTGLSHANRTQEVVLLLTRGGRAYEELLLTPTPLALITYLLGRNRVLSSMTGYLKGPGNAALGVHSDTAYVPDPLPPYAQLANVNYCLSEYTKEDGCLRVVPGSHRYCHRPRGDEGAELAVPVEAPPGSAIVFHGNTWHGAYPRTRDGLRLTVSTLFARTYMRPQEEYAKSLAPEVLDRNPALFRELLGLDLPTGWSTEEEAVEVFRRRKDYAASYYRTRAQHT</sequence>
<dbReference type="Proteomes" id="UP000573327">
    <property type="component" value="Unassembled WGS sequence"/>
</dbReference>
<proteinExistence type="predicted"/>
<dbReference type="InterPro" id="IPR008775">
    <property type="entry name" value="Phytyl_CoA_dOase-like"/>
</dbReference>
<dbReference type="PANTHER" id="PTHR20883:SF48">
    <property type="entry name" value="ECTOINE DIOXYGENASE"/>
    <property type="match status" value="1"/>
</dbReference>
<evidence type="ECO:0000313" key="2">
    <source>
        <dbReference type="Proteomes" id="UP000573327"/>
    </source>
</evidence>
<dbReference type="GO" id="GO:0016706">
    <property type="term" value="F:2-oxoglutarate-dependent dioxygenase activity"/>
    <property type="evidence" value="ECO:0007669"/>
    <property type="project" value="UniProtKB-ARBA"/>
</dbReference>
<dbReference type="PANTHER" id="PTHR20883">
    <property type="entry name" value="PHYTANOYL-COA DIOXYGENASE DOMAIN CONTAINING 1"/>
    <property type="match status" value="1"/>
</dbReference>
<dbReference type="AlphaFoldDB" id="A0A7W7WH86"/>
<accession>A0A7W7WH86</accession>
<comment type="caution">
    <text evidence="1">The sequence shown here is derived from an EMBL/GenBank/DDBJ whole genome shotgun (WGS) entry which is preliminary data.</text>
</comment>
<evidence type="ECO:0000313" key="1">
    <source>
        <dbReference type="EMBL" id="MBB4947502.1"/>
    </source>
</evidence>
<gene>
    <name evidence="1" type="ORF">F4556_003037</name>
</gene>
<dbReference type="GO" id="GO:0005506">
    <property type="term" value="F:iron ion binding"/>
    <property type="evidence" value="ECO:0007669"/>
    <property type="project" value="UniProtKB-ARBA"/>
</dbReference>
<dbReference type="Gene3D" id="2.60.120.620">
    <property type="entry name" value="q2cbj1_9rhob like domain"/>
    <property type="match status" value="1"/>
</dbReference>
<reference evidence="1 2" key="1">
    <citation type="submission" date="2020-08" db="EMBL/GenBank/DDBJ databases">
        <title>Sequencing the genomes of 1000 actinobacteria strains.</title>
        <authorList>
            <person name="Klenk H.-P."/>
        </authorList>
    </citation>
    <scope>NUCLEOTIDE SEQUENCE [LARGE SCALE GENOMIC DNA]</scope>
    <source>
        <strain evidence="1 2">DSM 44786</strain>
    </source>
</reference>
<dbReference type="SUPFAM" id="SSF51197">
    <property type="entry name" value="Clavaminate synthase-like"/>
    <property type="match status" value="1"/>
</dbReference>
<keyword evidence="1" id="KW-0223">Dioxygenase</keyword>
<keyword evidence="2" id="KW-1185">Reference proteome</keyword>
<dbReference type="EMBL" id="JACHJR010000001">
    <property type="protein sequence ID" value="MBB4947502.1"/>
    <property type="molecule type" value="Genomic_DNA"/>
</dbReference>